<dbReference type="NCBIfam" id="TIGR00966">
    <property type="entry name" value="transloc_SecF"/>
    <property type="match status" value="1"/>
</dbReference>
<feature type="transmembrane region" description="Helical" evidence="9">
    <location>
        <begin position="173"/>
        <end position="196"/>
    </location>
</feature>
<dbReference type="Pfam" id="PF02355">
    <property type="entry name" value="SecD_SecF_C"/>
    <property type="match status" value="1"/>
</dbReference>
<protein>
    <recommendedName>
        <fullName evidence="9">Protein-export membrane protein SecF</fullName>
    </recommendedName>
</protein>
<dbReference type="GO" id="GO:0005886">
    <property type="term" value="C:plasma membrane"/>
    <property type="evidence" value="ECO:0007669"/>
    <property type="project" value="UniProtKB-SubCell"/>
</dbReference>
<feature type="transmembrane region" description="Helical" evidence="9">
    <location>
        <begin position="284"/>
        <end position="310"/>
    </location>
</feature>
<comment type="subcellular location">
    <subcellularLocation>
        <location evidence="1 9">Cell membrane</location>
        <topology evidence="1 9">Multi-pass membrane protein</topology>
    </subcellularLocation>
</comment>
<evidence type="ECO:0000259" key="11">
    <source>
        <dbReference type="Pfam" id="PF02355"/>
    </source>
</evidence>
<dbReference type="RefSeq" id="WP_106128372.1">
    <property type="nucleotide sequence ID" value="NZ_PVZG01000010.1"/>
</dbReference>
<evidence type="ECO:0000256" key="9">
    <source>
        <dbReference type="HAMAP-Rule" id="MF_01464"/>
    </source>
</evidence>
<dbReference type="GO" id="GO:0006605">
    <property type="term" value="P:protein targeting"/>
    <property type="evidence" value="ECO:0007669"/>
    <property type="project" value="UniProtKB-UniRule"/>
</dbReference>
<dbReference type="GO" id="GO:0015450">
    <property type="term" value="F:protein-transporting ATPase activity"/>
    <property type="evidence" value="ECO:0007669"/>
    <property type="project" value="InterPro"/>
</dbReference>
<dbReference type="NCBIfam" id="TIGR00916">
    <property type="entry name" value="2A0604s01"/>
    <property type="match status" value="1"/>
</dbReference>
<feature type="compositionally biased region" description="Low complexity" evidence="10">
    <location>
        <begin position="386"/>
        <end position="395"/>
    </location>
</feature>
<dbReference type="InterPro" id="IPR022646">
    <property type="entry name" value="SecD/SecF_CS"/>
</dbReference>
<proteinExistence type="inferred from homology"/>
<evidence type="ECO:0000256" key="2">
    <source>
        <dbReference type="ARBA" id="ARBA00022448"/>
    </source>
</evidence>
<keyword evidence="8 9" id="KW-0472">Membrane</keyword>
<keyword evidence="3 9" id="KW-1003">Cell membrane</keyword>
<keyword evidence="4 9" id="KW-0812">Transmembrane</keyword>
<accession>A0A2T0S2B8</accession>
<dbReference type="SUPFAM" id="SSF82866">
    <property type="entry name" value="Multidrug efflux transporter AcrB transmembrane domain"/>
    <property type="match status" value="1"/>
</dbReference>
<feature type="compositionally biased region" description="Basic residues" evidence="10">
    <location>
        <begin position="319"/>
        <end position="330"/>
    </location>
</feature>
<dbReference type="EMBL" id="PVZG01000010">
    <property type="protein sequence ID" value="PRY27561.1"/>
    <property type="molecule type" value="Genomic_DNA"/>
</dbReference>
<name>A0A2T0S2B8_9ACTN</name>
<dbReference type="PRINTS" id="PR01755">
    <property type="entry name" value="SECFTRNLCASE"/>
</dbReference>
<reference evidence="12 13" key="1">
    <citation type="submission" date="2018-03" db="EMBL/GenBank/DDBJ databases">
        <title>Genomic Encyclopedia of Archaeal and Bacterial Type Strains, Phase II (KMG-II): from individual species to whole genera.</title>
        <authorList>
            <person name="Goeker M."/>
        </authorList>
    </citation>
    <scope>NUCLEOTIDE SEQUENCE [LARGE SCALE GENOMIC DNA]</scope>
    <source>
        <strain evidence="12 13">DSM 45348</strain>
    </source>
</reference>
<dbReference type="OrthoDB" id="9774769at2"/>
<evidence type="ECO:0000256" key="1">
    <source>
        <dbReference type="ARBA" id="ARBA00004651"/>
    </source>
</evidence>
<evidence type="ECO:0000256" key="3">
    <source>
        <dbReference type="ARBA" id="ARBA00022475"/>
    </source>
</evidence>
<feature type="transmembrane region" description="Helical" evidence="9">
    <location>
        <begin position="149"/>
        <end position="166"/>
    </location>
</feature>
<dbReference type="Pfam" id="PF07549">
    <property type="entry name" value="Sec_GG"/>
    <property type="match status" value="1"/>
</dbReference>
<evidence type="ECO:0000313" key="13">
    <source>
        <dbReference type="Proteomes" id="UP000239209"/>
    </source>
</evidence>
<evidence type="ECO:0000256" key="10">
    <source>
        <dbReference type="SAM" id="MobiDB-lite"/>
    </source>
</evidence>
<dbReference type="InterPro" id="IPR022813">
    <property type="entry name" value="SecD/SecF_arch_bac"/>
</dbReference>
<comment type="function">
    <text evidence="9">Part of the Sec protein translocase complex. Interacts with the SecYEG preprotein conducting channel. SecDF uses the proton motive force (PMF) to complete protein translocation after the ATP-dependent function of SecA.</text>
</comment>
<dbReference type="InterPro" id="IPR022645">
    <property type="entry name" value="SecD/SecF_bac"/>
</dbReference>
<feature type="region of interest" description="Disordered" evidence="10">
    <location>
        <begin position="319"/>
        <end position="395"/>
    </location>
</feature>
<comment type="subunit">
    <text evidence="9">Forms a complex with SecD. Part of the essential Sec protein translocation apparatus which comprises SecA, SecYEG and auxiliary proteins SecDF. Other proteins may also be involved.</text>
</comment>
<dbReference type="AlphaFoldDB" id="A0A2T0S2B8"/>
<keyword evidence="13" id="KW-1185">Reference proteome</keyword>
<keyword evidence="2 9" id="KW-0813">Transport</keyword>
<feature type="transmembrane region" description="Helical" evidence="9">
    <location>
        <begin position="24"/>
        <end position="42"/>
    </location>
</feature>
<evidence type="ECO:0000313" key="12">
    <source>
        <dbReference type="EMBL" id="PRY27561.1"/>
    </source>
</evidence>
<evidence type="ECO:0000256" key="4">
    <source>
        <dbReference type="ARBA" id="ARBA00022692"/>
    </source>
</evidence>
<evidence type="ECO:0000256" key="6">
    <source>
        <dbReference type="ARBA" id="ARBA00022989"/>
    </source>
</evidence>
<dbReference type="GO" id="GO:0043952">
    <property type="term" value="P:protein transport by the Sec complex"/>
    <property type="evidence" value="ECO:0007669"/>
    <property type="project" value="UniProtKB-UniRule"/>
</dbReference>
<comment type="similarity">
    <text evidence="9">Belongs to the SecD/SecF family. SecF subfamily.</text>
</comment>
<dbReference type="PANTHER" id="PTHR30081">
    <property type="entry name" value="PROTEIN-EXPORT MEMBRANE PROTEIN SEC"/>
    <property type="match status" value="1"/>
</dbReference>
<dbReference type="HAMAP" id="MF_01464_B">
    <property type="entry name" value="SecF_B"/>
    <property type="match status" value="1"/>
</dbReference>
<keyword evidence="6 9" id="KW-1133">Transmembrane helix</keyword>
<feature type="domain" description="Protein export membrane protein SecD/SecF C-terminal" evidence="11">
    <location>
        <begin position="120"/>
        <end position="311"/>
    </location>
</feature>
<dbReference type="Proteomes" id="UP000239209">
    <property type="component" value="Unassembled WGS sequence"/>
</dbReference>
<organism evidence="12 13">
    <name type="scientific">Pseudosporangium ferrugineum</name>
    <dbReference type="NCBI Taxonomy" id="439699"/>
    <lineage>
        <taxon>Bacteria</taxon>
        <taxon>Bacillati</taxon>
        <taxon>Actinomycetota</taxon>
        <taxon>Actinomycetes</taxon>
        <taxon>Micromonosporales</taxon>
        <taxon>Micromonosporaceae</taxon>
        <taxon>Pseudosporangium</taxon>
    </lineage>
</organism>
<dbReference type="PANTHER" id="PTHR30081:SF8">
    <property type="entry name" value="PROTEIN TRANSLOCASE SUBUNIT SECF"/>
    <property type="match status" value="1"/>
</dbReference>
<dbReference type="InterPro" id="IPR005665">
    <property type="entry name" value="SecF_bac"/>
</dbReference>
<feature type="transmembrane region" description="Helical" evidence="9">
    <location>
        <begin position="259"/>
        <end position="278"/>
    </location>
</feature>
<dbReference type="InterPro" id="IPR048634">
    <property type="entry name" value="SecD_SecF_C"/>
</dbReference>
<evidence type="ECO:0000256" key="7">
    <source>
        <dbReference type="ARBA" id="ARBA00023010"/>
    </source>
</evidence>
<keyword evidence="7 9" id="KW-0811">Translocation</keyword>
<dbReference type="GO" id="GO:0065002">
    <property type="term" value="P:intracellular protein transmembrane transport"/>
    <property type="evidence" value="ECO:0007669"/>
    <property type="project" value="UniProtKB-UniRule"/>
</dbReference>
<dbReference type="InterPro" id="IPR055344">
    <property type="entry name" value="SecD_SecF_C_bact"/>
</dbReference>
<gene>
    <name evidence="9" type="primary">secF</name>
    <name evidence="12" type="ORF">CLV70_110148</name>
</gene>
<sequence>MAKGLAERLYMGEANLNIVGRRKMWFTIAAALVVLAIGSFVIRGFHLGIEFSGGTQFQLPASVGSAERAQSAVEEAIAKTDVSEEATVGAAQQVGSGGTETYNVRTSALTQAESNAVKQSLVQQLGVPATSISDNRVSAAWGGQVTQQALLGLGIFLVLVLGYLVVRFEWRMAVAAVSSLLLDLVLTAGVYSLVGFEVTPSTVIGFLTILGFSLYDVVVVFDKVQENTRGITAGSTRTYSEATNLAVNQTLMRSINTGLVALLPVGGLLFIGAGLLGAGTLKDLGLVLFVGMGLGVLSSIVFASPMLAALKDQEPRIKSHNARVLARRSSSRSGDVARGERTRTAGTTTTSDEVPALAGTTPSATPRPGARPTGKRGGNRGGGAGNRPSGGQKRR</sequence>
<feature type="transmembrane region" description="Helical" evidence="9">
    <location>
        <begin position="202"/>
        <end position="221"/>
    </location>
</feature>
<dbReference type="Gene3D" id="1.20.1640.10">
    <property type="entry name" value="Multidrug efflux transporter AcrB transmembrane domain"/>
    <property type="match status" value="1"/>
</dbReference>
<keyword evidence="5 9" id="KW-0653">Protein transport</keyword>
<evidence type="ECO:0000256" key="8">
    <source>
        <dbReference type="ARBA" id="ARBA00023136"/>
    </source>
</evidence>
<comment type="caution">
    <text evidence="12">The sequence shown here is derived from an EMBL/GenBank/DDBJ whole genome shotgun (WGS) entry which is preliminary data.</text>
</comment>
<evidence type="ECO:0000256" key="5">
    <source>
        <dbReference type="ARBA" id="ARBA00022927"/>
    </source>
</evidence>